<dbReference type="EMBL" id="LAZR01050354">
    <property type="protein sequence ID" value="KKK87539.1"/>
    <property type="molecule type" value="Genomic_DNA"/>
</dbReference>
<organism evidence="1">
    <name type="scientific">marine sediment metagenome</name>
    <dbReference type="NCBI Taxonomy" id="412755"/>
    <lineage>
        <taxon>unclassified sequences</taxon>
        <taxon>metagenomes</taxon>
        <taxon>ecological metagenomes</taxon>
    </lineage>
</organism>
<proteinExistence type="predicted"/>
<dbReference type="AlphaFoldDB" id="A0A0F9BA15"/>
<sequence length="42" mass="5045">PYMFQKEGLFKVRHKRGFKIYSTCAKGEEITIEVRKILEELK</sequence>
<evidence type="ECO:0000313" key="1">
    <source>
        <dbReference type="EMBL" id="KKK87539.1"/>
    </source>
</evidence>
<name>A0A0F9BA15_9ZZZZ</name>
<accession>A0A0F9BA15</accession>
<reference evidence="1" key="1">
    <citation type="journal article" date="2015" name="Nature">
        <title>Complex archaea that bridge the gap between prokaryotes and eukaryotes.</title>
        <authorList>
            <person name="Spang A."/>
            <person name="Saw J.H."/>
            <person name="Jorgensen S.L."/>
            <person name="Zaremba-Niedzwiedzka K."/>
            <person name="Martijn J."/>
            <person name="Lind A.E."/>
            <person name="van Eijk R."/>
            <person name="Schleper C."/>
            <person name="Guy L."/>
            <person name="Ettema T.J."/>
        </authorList>
    </citation>
    <scope>NUCLEOTIDE SEQUENCE</scope>
</reference>
<feature type="non-terminal residue" evidence="1">
    <location>
        <position position="1"/>
    </location>
</feature>
<comment type="caution">
    <text evidence="1">The sequence shown here is derived from an EMBL/GenBank/DDBJ whole genome shotgun (WGS) entry which is preliminary data.</text>
</comment>
<protein>
    <submittedName>
        <fullName evidence="1">Uncharacterized protein</fullName>
    </submittedName>
</protein>
<gene>
    <name evidence="1" type="ORF">LCGC14_2752250</name>
</gene>